<organism evidence="4 5">
    <name type="scientific">Candidatus Ruthenibacterium avium</name>
    <dbReference type="NCBI Taxonomy" id="2838751"/>
    <lineage>
        <taxon>Bacteria</taxon>
        <taxon>Bacillati</taxon>
        <taxon>Bacillota</taxon>
        <taxon>Clostridia</taxon>
        <taxon>Eubacteriales</taxon>
        <taxon>Oscillospiraceae</taxon>
        <taxon>Ruthenibacterium</taxon>
    </lineage>
</organism>
<dbReference type="EMBL" id="DWYA01000044">
    <property type="protein sequence ID" value="HJB39622.1"/>
    <property type="molecule type" value="Genomic_DNA"/>
</dbReference>
<dbReference type="InterPro" id="IPR051796">
    <property type="entry name" value="ISF_SsuE-like"/>
</dbReference>
<dbReference type="SUPFAM" id="SSF52218">
    <property type="entry name" value="Flavoproteins"/>
    <property type="match status" value="1"/>
</dbReference>
<evidence type="ECO:0000259" key="3">
    <source>
        <dbReference type="Pfam" id="PF03358"/>
    </source>
</evidence>
<evidence type="ECO:0000256" key="1">
    <source>
        <dbReference type="ARBA" id="ARBA00022630"/>
    </source>
</evidence>
<dbReference type="PANTHER" id="PTHR43278">
    <property type="entry name" value="NAD(P)H-DEPENDENT FMN-CONTAINING OXIDOREDUCTASE YWQN-RELATED"/>
    <property type="match status" value="1"/>
</dbReference>
<sequence length="180" mass="19610">MSKRVLVISTSLRKDSNSEGMADEFVRGAKDAGNEVQKISLRGKSIAFCQGCLACQKTGCCVISDDAVEIAQKMQDAEVVVFATPIYYYEMSGQMKTMLDRANPLYGSDYQFREVYLLTCVAEEDEGAAKRAVEGFKGWIACFEKAKLAGALFAGGVTEAGEIKEHSALQKVYEMGRAIG</sequence>
<evidence type="ECO:0000256" key="2">
    <source>
        <dbReference type="ARBA" id="ARBA00022643"/>
    </source>
</evidence>
<keyword evidence="1" id="KW-0285">Flavoprotein</keyword>
<dbReference type="GO" id="GO:0016491">
    <property type="term" value="F:oxidoreductase activity"/>
    <property type="evidence" value="ECO:0007669"/>
    <property type="project" value="InterPro"/>
</dbReference>
<dbReference type="InterPro" id="IPR029039">
    <property type="entry name" value="Flavoprotein-like_sf"/>
</dbReference>
<gene>
    <name evidence="4" type="ORF">H9943_04415</name>
</gene>
<evidence type="ECO:0000313" key="5">
    <source>
        <dbReference type="Proteomes" id="UP000824209"/>
    </source>
</evidence>
<keyword evidence="2" id="KW-0288">FMN</keyword>
<dbReference type="Proteomes" id="UP000824209">
    <property type="component" value="Unassembled WGS sequence"/>
</dbReference>
<reference evidence="4" key="1">
    <citation type="journal article" date="2021" name="PeerJ">
        <title>Extensive microbial diversity within the chicken gut microbiome revealed by metagenomics and culture.</title>
        <authorList>
            <person name="Gilroy R."/>
            <person name="Ravi A."/>
            <person name="Getino M."/>
            <person name="Pursley I."/>
            <person name="Horton D.L."/>
            <person name="Alikhan N.F."/>
            <person name="Baker D."/>
            <person name="Gharbi K."/>
            <person name="Hall N."/>
            <person name="Watson M."/>
            <person name="Adriaenssens E.M."/>
            <person name="Foster-Nyarko E."/>
            <person name="Jarju S."/>
            <person name="Secka A."/>
            <person name="Antonio M."/>
            <person name="Oren A."/>
            <person name="Chaudhuri R.R."/>
            <person name="La Ragione R."/>
            <person name="Hildebrand F."/>
            <person name="Pallen M.J."/>
        </authorList>
    </citation>
    <scope>NUCLEOTIDE SEQUENCE</scope>
    <source>
        <strain evidence="4">ChiBcec8-14828</strain>
    </source>
</reference>
<reference evidence="4" key="2">
    <citation type="submission" date="2021-04" db="EMBL/GenBank/DDBJ databases">
        <authorList>
            <person name="Gilroy R."/>
        </authorList>
    </citation>
    <scope>NUCLEOTIDE SEQUENCE</scope>
    <source>
        <strain evidence="4">ChiBcec8-14828</strain>
    </source>
</reference>
<comment type="caution">
    <text evidence="4">The sequence shown here is derived from an EMBL/GenBank/DDBJ whole genome shotgun (WGS) entry which is preliminary data.</text>
</comment>
<dbReference type="Pfam" id="PF03358">
    <property type="entry name" value="FMN_red"/>
    <property type="match status" value="1"/>
</dbReference>
<name>A0A9D2M1S6_9FIRM</name>
<proteinExistence type="predicted"/>
<dbReference type="PANTHER" id="PTHR43278:SF2">
    <property type="entry name" value="IRON-SULFUR FLAVOPROTEIN"/>
    <property type="match status" value="1"/>
</dbReference>
<dbReference type="Gene3D" id="3.40.50.360">
    <property type="match status" value="1"/>
</dbReference>
<accession>A0A9D2M1S6</accession>
<dbReference type="InterPro" id="IPR005025">
    <property type="entry name" value="FMN_Rdtase-like_dom"/>
</dbReference>
<protein>
    <submittedName>
        <fullName evidence="4">Flavodoxin family protein</fullName>
    </submittedName>
</protein>
<feature type="domain" description="NADPH-dependent FMN reductase-like" evidence="3">
    <location>
        <begin position="4"/>
        <end position="120"/>
    </location>
</feature>
<dbReference type="AlphaFoldDB" id="A0A9D2M1S6"/>
<evidence type="ECO:0000313" key="4">
    <source>
        <dbReference type="EMBL" id="HJB39622.1"/>
    </source>
</evidence>